<dbReference type="HOGENOM" id="CLU_1915936_0_0_11"/>
<protein>
    <submittedName>
        <fullName evidence="2">Uncharacterized protein</fullName>
    </submittedName>
</protein>
<name>A0A086MQN4_9ACTN</name>
<evidence type="ECO:0000313" key="2">
    <source>
        <dbReference type="EMBL" id="KFG71202.1"/>
    </source>
</evidence>
<evidence type="ECO:0000313" key="3">
    <source>
        <dbReference type="Proteomes" id="UP000029095"/>
    </source>
</evidence>
<dbReference type="InterPro" id="IPR029058">
    <property type="entry name" value="AB_hydrolase_fold"/>
</dbReference>
<reference evidence="2 3" key="1">
    <citation type="submission" date="2014-05" db="EMBL/GenBank/DDBJ databases">
        <title>Complete genome sequence of the Streptomyces mutabilis TRM45540.</title>
        <authorList>
            <person name="Luo X."/>
            <person name="Zhang L."/>
        </authorList>
    </citation>
    <scope>NUCLEOTIDE SEQUENCE [LARGE SCALE GENOMIC DNA]</scope>
    <source>
        <strain evidence="2 3">TRM45540</strain>
    </source>
</reference>
<dbReference type="Gene3D" id="3.40.50.1820">
    <property type="entry name" value="alpha/beta hydrolase"/>
    <property type="match status" value="1"/>
</dbReference>
<feature type="region of interest" description="Disordered" evidence="1">
    <location>
        <begin position="94"/>
        <end position="115"/>
    </location>
</feature>
<sequence>MRADGTGQSMGCVTVMSLAAQHTDLFAAELFVSGRWDVGELDGPAEQKFVYIADVNDMLKSAGVSYQSATWDATWSAEEYATAAEKLFAAGDDINRGRPEAEPAGARRDDSWAGCGSARKDSELLSILLTIL</sequence>
<gene>
    <name evidence="2" type="ORF">FM21_36210</name>
</gene>
<proteinExistence type="predicted"/>
<keyword evidence="3" id="KW-1185">Reference proteome</keyword>
<dbReference type="Proteomes" id="UP000029095">
    <property type="component" value="Unassembled WGS sequence"/>
</dbReference>
<dbReference type="SUPFAM" id="SSF53474">
    <property type="entry name" value="alpha/beta-Hydrolases"/>
    <property type="match status" value="1"/>
</dbReference>
<comment type="caution">
    <text evidence="2">The sequence shown here is derived from an EMBL/GenBank/DDBJ whole genome shotgun (WGS) entry which is preliminary data.</text>
</comment>
<accession>A0A086MQN4</accession>
<organism evidence="2 3">
    <name type="scientific">Streptomyces mutabilis</name>
    <dbReference type="NCBI Taxonomy" id="67332"/>
    <lineage>
        <taxon>Bacteria</taxon>
        <taxon>Bacillati</taxon>
        <taxon>Actinomycetota</taxon>
        <taxon>Actinomycetes</taxon>
        <taxon>Kitasatosporales</taxon>
        <taxon>Streptomycetaceae</taxon>
        <taxon>Streptomyces</taxon>
    </lineage>
</organism>
<dbReference type="EMBL" id="JNFQ01000010">
    <property type="protein sequence ID" value="KFG71202.1"/>
    <property type="molecule type" value="Genomic_DNA"/>
</dbReference>
<dbReference type="AlphaFoldDB" id="A0A086MQN4"/>
<feature type="compositionally biased region" description="Basic and acidic residues" evidence="1">
    <location>
        <begin position="94"/>
        <end position="111"/>
    </location>
</feature>
<evidence type="ECO:0000256" key="1">
    <source>
        <dbReference type="SAM" id="MobiDB-lite"/>
    </source>
</evidence>